<gene>
    <name evidence="1" type="ORF">DSM00_392</name>
</gene>
<dbReference type="AlphaFoldDB" id="A0A4V1KRE2"/>
<evidence type="ECO:0000313" key="1">
    <source>
        <dbReference type="EMBL" id="RXG24602.1"/>
    </source>
</evidence>
<dbReference type="RefSeq" id="WP_128756331.1">
    <property type="nucleotide sequence ID" value="NZ_QOVM01000001.1"/>
</dbReference>
<dbReference type="OrthoDB" id="1120195at2"/>
<proteinExistence type="predicted"/>
<name>A0A4V1KRE2_9FLAO</name>
<evidence type="ECO:0000313" key="2">
    <source>
        <dbReference type="Proteomes" id="UP000289238"/>
    </source>
</evidence>
<reference evidence="1 2" key="1">
    <citation type="submission" date="2018-07" db="EMBL/GenBank/DDBJ databases">
        <title>Leeuwenhoekiella genomics.</title>
        <authorList>
            <person name="Tahon G."/>
            <person name="Willems A."/>
        </authorList>
    </citation>
    <scope>NUCLEOTIDE SEQUENCE [LARGE SCALE GENOMIC DNA]</scope>
    <source>
        <strain evidence="1 2">LMG 22550</strain>
    </source>
</reference>
<keyword evidence="2" id="KW-1185">Reference proteome</keyword>
<comment type="caution">
    <text evidence="1">The sequence shown here is derived from an EMBL/GenBank/DDBJ whole genome shotgun (WGS) entry which is preliminary data.</text>
</comment>
<dbReference type="Proteomes" id="UP000289238">
    <property type="component" value="Unassembled WGS sequence"/>
</dbReference>
<protein>
    <submittedName>
        <fullName evidence="1">Uncharacterized protein</fullName>
    </submittedName>
</protein>
<accession>A0A4V1KRE2</accession>
<sequence length="113" mass="12916">MDTSLAILKSAKQQSLYDSLIHQLNKDFARAGVDSNFSTEDKPEALARNLVACIYEVIISDFEKYLNLLYAIDVSEARIKEIPAQFVHELAEEVAILILEREFLKVSFKNKHE</sequence>
<organism evidence="1 2">
    <name type="scientific">Leeuwenhoekiella aequorea</name>
    <dbReference type="NCBI Taxonomy" id="283736"/>
    <lineage>
        <taxon>Bacteria</taxon>
        <taxon>Pseudomonadati</taxon>
        <taxon>Bacteroidota</taxon>
        <taxon>Flavobacteriia</taxon>
        <taxon>Flavobacteriales</taxon>
        <taxon>Flavobacteriaceae</taxon>
        <taxon>Leeuwenhoekiella</taxon>
    </lineage>
</organism>
<dbReference type="EMBL" id="QOVM01000001">
    <property type="protein sequence ID" value="RXG24602.1"/>
    <property type="molecule type" value="Genomic_DNA"/>
</dbReference>